<evidence type="ECO:0000256" key="1">
    <source>
        <dbReference type="SAM" id="Phobius"/>
    </source>
</evidence>
<reference evidence="2 3" key="1">
    <citation type="submission" date="2017-02" db="EMBL/GenBank/DDBJ databases">
        <authorList>
            <person name="Dridi B."/>
        </authorList>
    </citation>
    <scope>NUCLEOTIDE SEQUENCE [LARGE SCALE GENOMIC DNA]</scope>
    <source>
        <strain evidence="2 3">JB380</strain>
    </source>
</reference>
<dbReference type="Proteomes" id="UP000196331">
    <property type="component" value="Unassembled WGS sequence"/>
</dbReference>
<keyword evidence="1" id="KW-0812">Transmembrane</keyword>
<feature type="transmembrane region" description="Helical" evidence="1">
    <location>
        <begin position="12"/>
        <end position="32"/>
    </location>
</feature>
<organism evidence="2 3">
    <name type="scientific">Halomonas citrativorans</name>
    <dbReference type="NCBI Taxonomy" id="2742612"/>
    <lineage>
        <taxon>Bacteria</taxon>
        <taxon>Pseudomonadati</taxon>
        <taxon>Pseudomonadota</taxon>
        <taxon>Gammaproteobacteria</taxon>
        <taxon>Oceanospirillales</taxon>
        <taxon>Halomonadaceae</taxon>
        <taxon>Halomonas</taxon>
    </lineage>
</organism>
<gene>
    <name evidence="2" type="ORF">CZ787_13570</name>
</gene>
<name>A0A1R4I3E8_9GAMM</name>
<protein>
    <submittedName>
        <fullName evidence="2">Uncharacterized protein</fullName>
    </submittedName>
</protein>
<accession>A0A1R4I3E8</accession>
<keyword evidence="1" id="KW-1133">Transmembrane helix</keyword>
<evidence type="ECO:0000313" key="2">
    <source>
        <dbReference type="EMBL" id="SJN14124.1"/>
    </source>
</evidence>
<comment type="caution">
    <text evidence="2">The sequence shown here is derived from an EMBL/GenBank/DDBJ whole genome shotgun (WGS) entry which is preliminary data.</text>
</comment>
<dbReference type="EMBL" id="FUKM01000053">
    <property type="protein sequence ID" value="SJN14124.1"/>
    <property type="molecule type" value="Genomic_DNA"/>
</dbReference>
<proteinExistence type="predicted"/>
<evidence type="ECO:0000313" key="3">
    <source>
        <dbReference type="Proteomes" id="UP000196331"/>
    </source>
</evidence>
<sequence length="41" mass="4502">MHTQAPFHTANRLPFMAVSVCMSVVAYFGYWFSHGVPAADG</sequence>
<dbReference type="RefSeq" id="WP_263974283.1">
    <property type="nucleotide sequence ID" value="NZ_RRZC01000005.1"/>
</dbReference>
<keyword evidence="1" id="KW-0472">Membrane</keyword>
<dbReference type="AlphaFoldDB" id="A0A1R4I3E8"/>